<keyword evidence="2" id="KW-1185">Reference proteome</keyword>
<dbReference type="AlphaFoldDB" id="A0A284S771"/>
<protein>
    <submittedName>
        <fullName evidence="1">Uncharacterized protein</fullName>
    </submittedName>
</protein>
<sequence>MVLFTDDNLSWAPSGAVSHDAFHSRFRHGLQPATPSMTLMGPTALRGVQVPRGCLFLQDGQRVSPGYYRRV</sequence>
<dbReference type="Proteomes" id="UP000219338">
    <property type="component" value="Unassembled WGS sequence"/>
</dbReference>
<accession>A0A284S771</accession>
<reference evidence="2" key="1">
    <citation type="journal article" date="2017" name="Nat. Ecol. Evol.">
        <title>Genome expansion and lineage-specific genetic innovations in the forest pathogenic fungi Armillaria.</title>
        <authorList>
            <person name="Sipos G."/>
            <person name="Prasanna A.N."/>
            <person name="Walter M.C."/>
            <person name="O'Connor E."/>
            <person name="Balint B."/>
            <person name="Krizsan K."/>
            <person name="Kiss B."/>
            <person name="Hess J."/>
            <person name="Varga T."/>
            <person name="Slot J."/>
            <person name="Riley R."/>
            <person name="Boka B."/>
            <person name="Rigling D."/>
            <person name="Barry K."/>
            <person name="Lee J."/>
            <person name="Mihaltcheva S."/>
            <person name="LaButti K."/>
            <person name="Lipzen A."/>
            <person name="Waldron R."/>
            <person name="Moloney N.M."/>
            <person name="Sperisen C."/>
            <person name="Kredics L."/>
            <person name="Vagvoelgyi C."/>
            <person name="Patrignani A."/>
            <person name="Fitzpatrick D."/>
            <person name="Nagy I."/>
            <person name="Doyle S."/>
            <person name="Anderson J.B."/>
            <person name="Grigoriev I.V."/>
            <person name="Gueldener U."/>
            <person name="Muensterkoetter M."/>
            <person name="Nagy L.G."/>
        </authorList>
    </citation>
    <scope>NUCLEOTIDE SEQUENCE [LARGE SCALE GENOMIC DNA]</scope>
    <source>
        <strain evidence="2">C18/9</strain>
    </source>
</reference>
<name>A0A284S771_ARMOS</name>
<evidence type="ECO:0000313" key="1">
    <source>
        <dbReference type="EMBL" id="SJL16858.1"/>
    </source>
</evidence>
<evidence type="ECO:0000313" key="2">
    <source>
        <dbReference type="Proteomes" id="UP000219338"/>
    </source>
</evidence>
<dbReference type="EMBL" id="FUEG01000038">
    <property type="protein sequence ID" value="SJL16858.1"/>
    <property type="molecule type" value="Genomic_DNA"/>
</dbReference>
<organism evidence="1 2">
    <name type="scientific">Armillaria ostoyae</name>
    <name type="common">Armillaria root rot fungus</name>
    <dbReference type="NCBI Taxonomy" id="47428"/>
    <lineage>
        <taxon>Eukaryota</taxon>
        <taxon>Fungi</taxon>
        <taxon>Dikarya</taxon>
        <taxon>Basidiomycota</taxon>
        <taxon>Agaricomycotina</taxon>
        <taxon>Agaricomycetes</taxon>
        <taxon>Agaricomycetidae</taxon>
        <taxon>Agaricales</taxon>
        <taxon>Marasmiineae</taxon>
        <taxon>Physalacriaceae</taxon>
        <taxon>Armillaria</taxon>
    </lineage>
</organism>
<proteinExistence type="predicted"/>
<gene>
    <name evidence="1" type="ORF">ARMOST_20388</name>
</gene>